<reference evidence="2 3" key="1">
    <citation type="submission" date="2017-06" db="EMBL/GenBank/DDBJ databases">
        <title>Comparative genomic analysis of Ambrosia Fusariam Clade fungi.</title>
        <authorList>
            <person name="Stajich J.E."/>
            <person name="Carrillo J."/>
            <person name="Kijimoto T."/>
            <person name="Eskalen A."/>
            <person name="O'Donnell K."/>
            <person name="Kasson M."/>
        </authorList>
    </citation>
    <scope>NUCLEOTIDE SEQUENCE [LARGE SCALE GENOMIC DNA]</scope>
    <source>
        <strain evidence="2 3">NRRL62584</strain>
    </source>
</reference>
<evidence type="ECO:0000313" key="2">
    <source>
        <dbReference type="EMBL" id="RSL44115.1"/>
    </source>
</evidence>
<sequence length="352" mass="40379">MDSQTCLAHIFLGQPPDQLHLLNGDQVSLLDFRAYDEYVRRQQRLFKDMSSSAVPPYDEKSLAKIADEIRQHKKRDRAISNISTLAGNGDSITYQATLSLVVRLMLMVEIGSLETSFGFMYHTAQCPLPQWTENDLTSLARRLFPSSPQINCSGVSIPATFDAWGLENVAGIKIEFTDNLADHLRLANNDTQLYVFHHVAYLEHQRHISNSQNAVLPEGLAEESLRTLAILFPQSDHWSTLRSTRKNRVWLERLRANSNRTIDSRLTCCGTPNMDDRQLGNFRFWRDRLAIIKEVYDESTPNSFSQWWYDRRNGVQWHNFWVAIVVLGLTAFFGLIQCILAAVQVYKAYHPS</sequence>
<proteinExistence type="predicted"/>
<name>A0A428NTM8_9HYPO</name>
<comment type="caution">
    <text evidence="2">The sequence shown here is derived from an EMBL/GenBank/DDBJ whole genome shotgun (WGS) entry which is preliminary data.</text>
</comment>
<dbReference type="AlphaFoldDB" id="A0A428NTM8"/>
<keyword evidence="1" id="KW-1133">Transmembrane helix</keyword>
<keyword evidence="3" id="KW-1185">Reference proteome</keyword>
<evidence type="ECO:0000256" key="1">
    <source>
        <dbReference type="SAM" id="Phobius"/>
    </source>
</evidence>
<organism evidence="2 3">
    <name type="scientific">Fusarium duplospermum</name>
    <dbReference type="NCBI Taxonomy" id="1325734"/>
    <lineage>
        <taxon>Eukaryota</taxon>
        <taxon>Fungi</taxon>
        <taxon>Dikarya</taxon>
        <taxon>Ascomycota</taxon>
        <taxon>Pezizomycotina</taxon>
        <taxon>Sordariomycetes</taxon>
        <taxon>Hypocreomycetidae</taxon>
        <taxon>Hypocreales</taxon>
        <taxon>Nectriaceae</taxon>
        <taxon>Fusarium</taxon>
        <taxon>Fusarium solani species complex</taxon>
    </lineage>
</organism>
<dbReference type="EMBL" id="NKCI01000301">
    <property type="protein sequence ID" value="RSL44115.1"/>
    <property type="molecule type" value="Genomic_DNA"/>
</dbReference>
<accession>A0A428NTM8</accession>
<evidence type="ECO:0000313" key="3">
    <source>
        <dbReference type="Proteomes" id="UP000288168"/>
    </source>
</evidence>
<dbReference type="OrthoDB" id="5428890at2759"/>
<dbReference type="Proteomes" id="UP000288168">
    <property type="component" value="Unassembled WGS sequence"/>
</dbReference>
<gene>
    <name evidence="2" type="ORF">CEP54_014823</name>
</gene>
<protein>
    <submittedName>
        <fullName evidence="2">Uncharacterized protein</fullName>
    </submittedName>
</protein>
<keyword evidence="1" id="KW-0472">Membrane</keyword>
<feature type="transmembrane region" description="Helical" evidence="1">
    <location>
        <begin position="320"/>
        <end position="343"/>
    </location>
</feature>
<keyword evidence="1" id="KW-0812">Transmembrane</keyword>